<dbReference type="RefSeq" id="WP_008869583.1">
    <property type="nucleotide sequence ID" value="NZ_ACJN02000002.1"/>
</dbReference>
<gene>
    <name evidence="1" type="ORF">Dthio_PD1606</name>
</gene>
<accession>D6SNC9</accession>
<name>D6SNC9_9BACT</name>
<proteinExistence type="predicted"/>
<comment type="caution">
    <text evidence="1">The sequence shown here is derived from an EMBL/GenBank/DDBJ whole genome shotgun (WGS) entry which is preliminary data.</text>
</comment>
<dbReference type="EMBL" id="ACJN02000002">
    <property type="protein sequence ID" value="EFI34255.1"/>
    <property type="molecule type" value="Genomic_DNA"/>
</dbReference>
<dbReference type="AlphaFoldDB" id="D6SNC9"/>
<protein>
    <submittedName>
        <fullName evidence="1">Uncharacterized protein</fullName>
    </submittedName>
</protein>
<sequence>MSYDLEQELCLHNVAGCPLRLPGGEVLGYIEGVKRHKGGCEVWEVRTEENRVIMFPIYEDIVVECSPDEYVTVDPPRDLLDMYKEGKHPENPCQAVCRFDKKGRQEAREKSHVQEGAKRKAA</sequence>
<reference evidence="1" key="1">
    <citation type="submission" date="2010-05" db="EMBL/GenBank/DDBJ databases">
        <title>The draft genome of Desulfonatronospira thiodismutans ASO3-1.</title>
        <authorList>
            <consortium name="US DOE Joint Genome Institute (JGI-PGF)"/>
            <person name="Lucas S."/>
            <person name="Copeland A."/>
            <person name="Lapidus A."/>
            <person name="Cheng J.-F."/>
            <person name="Bruce D."/>
            <person name="Goodwin L."/>
            <person name="Pitluck S."/>
            <person name="Chertkov O."/>
            <person name="Brettin T."/>
            <person name="Detter J.C."/>
            <person name="Han C."/>
            <person name="Land M.L."/>
            <person name="Hauser L."/>
            <person name="Kyrpides N."/>
            <person name="Mikhailova N."/>
            <person name="Muyzer G."/>
            <person name="Woyke T."/>
        </authorList>
    </citation>
    <scope>NUCLEOTIDE SEQUENCE [LARGE SCALE GENOMIC DNA]</scope>
    <source>
        <strain evidence="1">ASO3-1</strain>
    </source>
</reference>
<keyword evidence="2" id="KW-1185">Reference proteome</keyword>
<evidence type="ECO:0000313" key="2">
    <source>
        <dbReference type="Proteomes" id="UP000005496"/>
    </source>
</evidence>
<dbReference type="OrthoDB" id="5381335at2"/>
<dbReference type="Proteomes" id="UP000005496">
    <property type="component" value="Unassembled WGS sequence"/>
</dbReference>
<evidence type="ECO:0000313" key="1">
    <source>
        <dbReference type="EMBL" id="EFI34255.1"/>
    </source>
</evidence>
<organism evidence="1 2">
    <name type="scientific">Desulfonatronospira thiodismutans ASO3-1</name>
    <dbReference type="NCBI Taxonomy" id="555779"/>
    <lineage>
        <taxon>Bacteria</taxon>
        <taxon>Pseudomonadati</taxon>
        <taxon>Thermodesulfobacteriota</taxon>
        <taxon>Desulfovibrionia</taxon>
        <taxon>Desulfovibrionales</taxon>
        <taxon>Desulfonatronovibrionaceae</taxon>
        <taxon>Desulfonatronospira</taxon>
    </lineage>
</organism>